<evidence type="ECO:0000313" key="2">
    <source>
        <dbReference type="EMBL" id="MDR5654486.1"/>
    </source>
</evidence>
<dbReference type="EMBL" id="JAVKPH010000027">
    <property type="protein sequence ID" value="MDR5654486.1"/>
    <property type="molecule type" value="Genomic_DNA"/>
</dbReference>
<sequence length="75" mass="8208">MFWAGRVNAVLAIITFVGLVVVWSVQGPGAAAGWLIVMVLVRIGLRILDTVWTAITGNPLIYQVKMLDRDRGNDV</sequence>
<feature type="transmembrane region" description="Helical" evidence="1">
    <location>
        <begin position="31"/>
        <end position="48"/>
    </location>
</feature>
<keyword evidence="3" id="KW-1185">Reference proteome</keyword>
<dbReference type="Proteomes" id="UP001247754">
    <property type="component" value="Unassembled WGS sequence"/>
</dbReference>
<dbReference type="RefSeq" id="WP_310458643.1">
    <property type="nucleotide sequence ID" value="NZ_JAVKPH010000027.1"/>
</dbReference>
<reference evidence="2 3" key="1">
    <citation type="submission" date="2023-09" db="EMBL/GenBank/DDBJ databases">
        <title>Xinfangfangia sedmenti sp. nov., isolated the sedment.</title>
        <authorList>
            <person name="Xu L."/>
        </authorList>
    </citation>
    <scope>NUCLEOTIDE SEQUENCE [LARGE SCALE GENOMIC DNA]</scope>
    <source>
        <strain evidence="2 3">LG-4</strain>
    </source>
</reference>
<accession>A0ABU1FC97</accession>
<feature type="transmembrane region" description="Helical" evidence="1">
    <location>
        <begin position="7"/>
        <end position="25"/>
    </location>
</feature>
<evidence type="ECO:0000313" key="3">
    <source>
        <dbReference type="Proteomes" id="UP001247754"/>
    </source>
</evidence>
<evidence type="ECO:0000256" key="1">
    <source>
        <dbReference type="SAM" id="Phobius"/>
    </source>
</evidence>
<keyword evidence="1" id="KW-1133">Transmembrane helix</keyword>
<proteinExistence type="predicted"/>
<gene>
    <name evidence="2" type="ORF">RGD00_17885</name>
</gene>
<keyword evidence="1" id="KW-0472">Membrane</keyword>
<keyword evidence="1" id="KW-0812">Transmembrane</keyword>
<organism evidence="2 3">
    <name type="scientific">Ruixingdingia sedimenti</name>
    <dbReference type="NCBI Taxonomy" id="3073604"/>
    <lineage>
        <taxon>Bacteria</taxon>
        <taxon>Pseudomonadati</taxon>
        <taxon>Pseudomonadota</taxon>
        <taxon>Alphaproteobacteria</taxon>
        <taxon>Rhodobacterales</taxon>
        <taxon>Paracoccaceae</taxon>
        <taxon>Ruixingdingia</taxon>
    </lineage>
</organism>
<protein>
    <submittedName>
        <fullName evidence="2">Uncharacterized protein</fullName>
    </submittedName>
</protein>
<comment type="caution">
    <text evidence="2">The sequence shown here is derived from an EMBL/GenBank/DDBJ whole genome shotgun (WGS) entry which is preliminary data.</text>
</comment>
<name>A0ABU1FC97_9RHOB</name>